<evidence type="ECO:0000313" key="3">
    <source>
        <dbReference type="Proteomes" id="UP000321464"/>
    </source>
</evidence>
<dbReference type="EMBL" id="BJYR01000004">
    <property type="protein sequence ID" value="GEN98810.1"/>
    <property type="molecule type" value="Genomic_DNA"/>
</dbReference>
<comment type="caution">
    <text evidence="2">The sequence shown here is derived from an EMBL/GenBank/DDBJ whole genome shotgun (WGS) entry which is preliminary data.</text>
</comment>
<dbReference type="OrthoDB" id="8724542at2"/>
<gene>
    <name evidence="2" type="ORF">NSE01_06430</name>
</gene>
<proteinExistence type="predicted"/>
<name>A0A512AGJ1_9SPHN</name>
<dbReference type="InterPro" id="IPR021719">
    <property type="entry name" value="Prot_inh_I78"/>
</dbReference>
<organism evidence="2 3">
    <name type="scientific">Novosphingobium sediminis</name>
    <dbReference type="NCBI Taxonomy" id="707214"/>
    <lineage>
        <taxon>Bacteria</taxon>
        <taxon>Pseudomonadati</taxon>
        <taxon>Pseudomonadota</taxon>
        <taxon>Alphaproteobacteria</taxon>
        <taxon>Sphingomonadales</taxon>
        <taxon>Sphingomonadaceae</taxon>
        <taxon>Novosphingobium</taxon>
    </lineage>
</organism>
<keyword evidence="1" id="KW-0732">Signal</keyword>
<feature type="signal peptide" evidence="1">
    <location>
        <begin position="1"/>
        <end position="25"/>
    </location>
</feature>
<feature type="chain" id="PRO_5021888572" description="Peptidase inhibitor I78 family protein" evidence="1">
    <location>
        <begin position="26"/>
        <end position="97"/>
    </location>
</feature>
<keyword evidence="3" id="KW-1185">Reference proteome</keyword>
<dbReference type="AlphaFoldDB" id="A0A512AGJ1"/>
<dbReference type="Gene3D" id="3.30.10.10">
    <property type="entry name" value="Trypsin Inhibitor V, subunit A"/>
    <property type="match status" value="1"/>
</dbReference>
<dbReference type="Proteomes" id="UP000321464">
    <property type="component" value="Unassembled WGS sequence"/>
</dbReference>
<sequence length="97" mass="10620">MKFYHGVTALVLLPLYAAVGVPLKAQTTTTDTCSLSLTARFIGARAVPQVRGTVRQVARPHPVRWIVPGQPITLDQDPQRLNVIIDDDGRITVMRCG</sequence>
<dbReference type="Pfam" id="PF11720">
    <property type="entry name" value="Inhibitor_I78"/>
    <property type="match status" value="1"/>
</dbReference>
<protein>
    <recommendedName>
        <fullName evidence="4">Peptidase inhibitor I78 family protein</fullName>
    </recommendedName>
</protein>
<reference evidence="2 3" key="1">
    <citation type="submission" date="2019-07" db="EMBL/GenBank/DDBJ databases">
        <title>Whole genome shotgun sequence of Novosphingobium sediminis NBRC 106119.</title>
        <authorList>
            <person name="Hosoyama A."/>
            <person name="Uohara A."/>
            <person name="Ohji S."/>
            <person name="Ichikawa N."/>
        </authorList>
    </citation>
    <scope>NUCLEOTIDE SEQUENCE [LARGE SCALE GENOMIC DNA]</scope>
    <source>
        <strain evidence="2 3">NBRC 106119</strain>
    </source>
</reference>
<evidence type="ECO:0000313" key="2">
    <source>
        <dbReference type="EMBL" id="GEN98810.1"/>
    </source>
</evidence>
<accession>A0A512AGJ1</accession>
<dbReference type="RefSeq" id="WP_147158197.1">
    <property type="nucleotide sequence ID" value="NZ_BJYR01000004.1"/>
</dbReference>
<evidence type="ECO:0008006" key="4">
    <source>
        <dbReference type="Google" id="ProtNLM"/>
    </source>
</evidence>
<evidence type="ECO:0000256" key="1">
    <source>
        <dbReference type="SAM" id="SignalP"/>
    </source>
</evidence>